<dbReference type="AlphaFoldDB" id="A0A853BXA1"/>
<keyword evidence="3" id="KW-1185">Reference proteome</keyword>
<evidence type="ECO:0000259" key="1">
    <source>
        <dbReference type="Pfam" id="PF00561"/>
    </source>
</evidence>
<dbReference type="Pfam" id="PF00561">
    <property type="entry name" value="Abhydrolase_1"/>
    <property type="match status" value="1"/>
</dbReference>
<dbReference type="PANTHER" id="PTHR43433">
    <property type="entry name" value="HYDROLASE, ALPHA/BETA FOLD FAMILY PROTEIN"/>
    <property type="match status" value="1"/>
</dbReference>
<name>A0A853BXA1_9ACTN</name>
<comment type="caution">
    <text evidence="2">The sequence shown here is derived from an EMBL/GenBank/DDBJ whole genome shotgun (WGS) entry which is preliminary data.</text>
</comment>
<dbReference type="InterPro" id="IPR029058">
    <property type="entry name" value="AB_hydrolase_fold"/>
</dbReference>
<dbReference type="InterPro" id="IPR050471">
    <property type="entry name" value="AB_hydrolase"/>
</dbReference>
<protein>
    <submittedName>
        <fullName evidence="2">Pimeloyl-ACP methyl ester carboxylesterase</fullName>
    </submittedName>
</protein>
<evidence type="ECO:0000313" key="2">
    <source>
        <dbReference type="EMBL" id="NYI99744.1"/>
    </source>
</evidence>
<dbReference type="EMBL" id="JACCFP010000001">
    <property type="protein sequence ID" value="NYI99744.1"/>
    <property type="molecule type" value="Genomic_DNA"/>
</dbReference>
<dbReference type="GO" id="GO:0046503">
    <property type="term" value="P:glycerolipid catabolic process"/>
    <property type="evidence" value="ECO:0007669"/>
    <property type="project" value="TreeGrafter"/>
</dbReference>
<dbReference type="PRINTS" id="PR00111">
    <property type="entry name" value="ABHYDROLASE"/>
</dbReference>
<dbReference type="SUPFAM" id="SSF53474">
    <property type="entry name" value="alpha/beta-Hydrolases"/>
    <property type="match status" value="1"/>
</dbReference>
<gene>
    <name evidence="2" type="ORF">HNR19_000443</name>
</gene>
<organism evidence="2 3">
    <name type="scientific">Nocardioides thalensis</name>
    <dbReference type="NCBI Taxonomy" id="1914755"/>
    <lineage>
        <taxon>Bacteria</taxon>
        <taxon>Bacillati</taxon>
        <taxon>Actinomycetota</taxon>
        <taxon>Actinomycetes</taxon>
        <taxon>Propionibacteriales</taxon>
        <taxon>Nocardioidaceae</taxon>
        <taxon>Nocardioides</taxon>
    </lineage>
</organism>
<reference evidence="2 3" key="1">
    <citation type="submission" date="2020-07" db="EMBL/GenBank/DDBJ databases">
        <title>Sequencing the genomes of 1000 actinobacteria strains.</title>
        <authorList>
            <person name="Klenk H.-P."/>
        </authorList>
    </citation>
    <scope>NUCLEOTIDE SEQUENCE [LARGE SCALE GENOMIC DNA]</scope>
    <source>
        <strain evidence="2 3">DSM 103833</strain>
    </source>
</reference>
<dbReference type="PANTHER" id="PTHR43433:SF5">
    <property type="entry name" value="AB HYDROLASE-1 DOMAIN-CONTAINING PROTEIN"/>
    <property type="match status" value="1"/>
</dbReference>
<evidence type="ECO:0000313" key="3">
    <source>
        <dbReference type="Proteomes" id="UP000530424"/>
    </source>
</evidence>
<dbReference type="InterPro" id="IPR000073">
    <property type="entry name" value="AB_hydrolase_1"/>
</dbReference>
<accession>A0A853BXA1</accession>
<dbReference type="RefSeq" id="WP_179666357.1">
    <property type="nucleotide sequence ID" value="NZ_JACCFP010000001.1"/>
</dbReference>
<proteinExistence type="predicted"/>
<dbReference type="GO" id="GO:0004806">
    <property type="term" value="F:triacylglycerol lipase activity"/>
    <property type="evidence" value="ECO:0007669"/>
    <property type="project" value="TreeGrafter"/>
</dbReference>
<feature type="domain" description="AB hydrolase-1" evidence="1">
    <location>
        <begin position="25"/>
        <end position="265"/>
    </location>
</feature>
<sequence>MDPERVIPVNGVELCVQAAGDPADPAVLLIGGMSSSMDWWEEGFCERLASGGRYVVRYDLRDTGRSTTYPPGRPGYTGSDLRDDAIALLDALEIGGAHVVGISMGAAIGQCLAIEHPGRVRTLTMMSTTAALPGLPDGLPGPEPELAAFFGAAADRPAPDWTDRRAVVDMLVEDQRAFMRGGFDESRVRAIAQRIVDRSTDVAAMVNHGLLHEGRDVAGSVADIAIPTLVVHGTADPMFPLAHGEALAEVIPCAELLALPGVGHEPPPPADWDRVVASLLQHTATVSGR</sequence>
<dbReference type="Proteomes" id="UP000530424">
    <property type="component" value="Unassembled WGS sequence"/>
</dbReference>
<dbReference type="Gene3D" id="3.40.50.1820">
    <property type="entry name" value="alpha/beta hydrolase"/>
    <property type="match status" value="1"/>
</dbReference>